<organism evidence="1 2">
    <name type="scientific">Escallonia herrerae</name>
    <dbReference type="NCBI Taxonomy" id="1293975"/>
    <lineage>
        <taxon>Eukaryota</taxon>
        <taxon>Viridiplantae</taxon>
        <taxon>Streptophyta</taxon>
        <taxon>Embryophyta</taxon>
        <taxon>Tracheophyta</taxon>
        <taxon>Spermatophyta</taxon>
        <taxon>Magnoliopsida</taxon>
        <taxon>eudicotyledons</taxon>
        <taxon>Gunneridae</taxon>
        <taxon>Pentapetalae</taxon>
        <taxon>asterids</taxon>
        <taxon>campanulids</taxon>
        <taxon>Escalloniales</taxon>
        <taxon>Escalloniaceae</taxon>
        <taxon>Escallonia</taxon>
    </lineage>
</organism>
<protein>
    <submittedName>
        <fullName evidence="1">Uncharacterized protein</fullName>
    </submittedName>
</protein>
<gene>
    <name evidence="1" type="ORF">RJ639_030284</name>
</gene>
<sequence>MGIDAHLTAALSSEAEAGLERLHQCAEKDLQNYLSPDSSSDEFNNFRTKLAGLTRAEIRAQWPINTVCNLYRYKLREIPKRYQCRETSVVKILRTELDREKVYYVGCVYYEMEEKKMKRTRRGEEEEAAAASGRDSGADLWQQIQPSSNLSNQLQLLATCSLSFSQLLLVSRLPHYGDYPDWLKRDVSSEAKTND</sequence>
<dbReference type="EMBL" id="JAVXUP010000097">
    <property type="protein sequence ID" value="KAK3038384.1"/>
    <property type="molecule type" value="Genomic_DNA"/>
</dbReference>
<comment type="caution">
    <text evidence="1">The sequence shown here is derived from an EMBL/GenBank/DDBJ whole genome shotgun (WGS) entry which is preliminary data.</text>
</comment>
<accession>A0AA89BCN3</accession>
<keyword evidence="2" id="KW-1185">Reference proteome</keyword>
<proteinExistence type="predicted"/>
<evidence type="ECO:0000313" key="2">
    <source>
        <dbReference type="Proteomes" id="UP001188597"/>
    </source>
</evidence>
<dbReference type="Proteomes" id="UP001188597">
    <property type="component" value="Unassembled WGS sequence"/>
</dbReference>
<dbReference type="AlphaFoldDB" id="A0AA89BCN3"/>
<reference evidence="1" key="1">
    <citation type="submission" date="2022-12" db="EMBL/GenBank/DDBJ databases">
        <title>Draft genome assemblies for two species of Escallonia (Escalloniales).</title>
        <authorList>
            <person name="Chanderbali A."/>
            <person name="Dervinis C."/>
            <person name="Anghel I."/>
            <person name="Soltis D."/>
            <person name="Soltis P."/>
            <person name="Zapata F."/>
        </authorList>
    </citation>
    <scope>NUCLEOTIDE SEQUENCE</scope>
    <source>
        <strain evidence="1">UCBG64.0493</strain>
        <tissue evidence="1">Leaf</tissue>
    </source>
</reference>
<name>A0AA89BCN3_9ASTE</name>
<evidence type="ECO:0000313" key="1">
    <source>
        <dbReference type="EMBL" id="KAK3038384.1"/>
    </source>
</evidence>